<name>A0A2H0TC97_9BACT</name>
<organism evidence="2 3">
    <name type="scientific">Candidatus Niyogibacteria bacterium CG10_big_fil_rev_8_21_14_0_10_46_36</name>
    <dbReference type="NCBI Taxonomy" id="1974726"/>
    <lineage>
        <taxon>Bacteria</taxon>
        <taxon>Candidatus Niyogiibacteriota</taxon>
    </lineage>
</organism>
<sequence>MASLENLAYEQAGSYKHYLEKPESHTVEETVEFSIWKAFNYSPADIRSIGQENAEIAGEKYDIEKIVQEYETKKSRFGLAKEQIMAVFNIASSHIKFAFRWWPHIIGFKEPKGSNKIVELRRFFKNFDLESHRFLVADEAARNLGGTGRKEYTAQILDEEAKEALLKAEKYELPKSPKQKRSDEKPQSEEGEKNEVVADTFEWIYKKYKEYLSLPEKEKRRQSYYFRNLEERGIKLEDLKDQEKTLTEWLGRLKVYGKRLENLTEDELRREMKFSFLTSVTKQVFENSEKKSGSEVLLDLGVSVFKTYKAASELEKRKFLRAS</sequence>
<gene>
    <name evidence="2" type="ORF">COU47_04480</name>
</gene>
<dbReference type="AlphaFoldDB" id="A0A2H0TC97"/>
<dbReference type="Proteomes" id="UP000231503">
    <property type="component" value="Unassembled WGS sequence"/>
</dbReference>
<reference evidence="3" key="1">
    <citation type="submission" date="2017-09" db="EMBL/GenBank/DDBJ databases">
        <title>Depth-based differentiation of microbial function through sediment-hosted aquifers and enrichment of novel symbionts in the deep terrestrial subsurface.</title>
        <authorList>
            <person name="Probst A.J."/>
            <person name="Ladd B."/>
            <person name="Jarett J.K."/>
            <person name="Geller-Mcgrath D.E."/>
            <person name="Sieber C.M.K."/>
            <person name="Emerson J.B."/>
            <person name="Anantharaman K."/>
            <person name="Thomas B.C."/>
            <person name="Malmstrom R."/>
            <person name="Stieglmeier M."/>
            <person name="Klingl A."/>
            <person name="Woyke T."/>
            <person name="Ryan C.M."/>
            <person name="Banfield J.F."/>
        </authorList>
    </citation>
    <scope>NUCLEOTIDE SEQUENCE [LARGE SCALE GENOMIC DNA]</scope>
</reference>
<proteinExistence type="predicted"/>
<feature type="region of interest" description="Disordered" evidence="1">
    <location>
        <begin position="174"/>
        <end position="193"/>
    </location>
</feature>
<comment type="caution">
    <text evidence="2">The sequence shown here is derived from an EMBL/GenBank/DDBJ whole genome shotgun (WGS) entry which is preliminary data.</text>
</comment>
<evidence type="ECO:0000256" key="1">
    <source>
        <dbReference type="SAM" id="MobiDB-lite"/>
    </source>
</evidence>
<dbReference type="EMBL" id="PFCO01000010">
    <property type="protein sequence ID" value="PIR69178.1"/>
    <property type="molecule type" value="Genomic_DNA"/>
</dbReference>
<evidence type="ECO:0000313" key="2">
    <source>
        <dbReference type="EMBL" id="PIR69178.1"/>
    </source>
</evidence>
<accession>A0A2H0TC97</accession>
<evidence type="ECO:0000313" key="3">
    <source>
        <dbReference type="Proteomes" id="UP000231503"/>
    </source>
</evidence>
<protein>
    <submittedName>
        <fullName evidence="2">Uncharacterized protein</fullName>
    </submittedName>
</protein>